<feature type="non-terminal residue" evidence="2">
    <location>
        <position position="1"/>
    </location>
</feature>
<organism evidence="2">
    <name type="scientific">Anthurium amnicola</name>
    <dbReference type="NCBI Taxonomy" id="1678845"/>
    <lineage>
        <taxon>Eukaryota</taxon>
        <taxon>Viridiplantae</taxon>
        <taxon>Streptophyta</taxon>
        <taxon>Embryophyta</taxon>
        <taxon>Tracheophyta</taxon>
        <taxon>Spermatophyta</taxon>
        <taxon>Magnoliopsida</taxon>
        <taxon>Liliopsida</taxon>
        <taxon>Araceae</taxon>
        <taxon>Pothoideae</taxon>
        <taxon>Potheae</taxon>
        <taxon>Anthurium</taxon>
    </lineage>
</organism>
<evidence type="ECO:0000313" key="2">
    <source>
        <dbReference type="EMBL" id="JAT54489.1"/>
    </source>
</evidence>
<keyword evidence="2" id="KW-0808">Transferase</keyword>
<reference evidence="2" key="1">
    <citation type="submission" date="2015-07" db="EMBL/GenBank/DDBJ databases">
        <title>Transcriptome Assembly of Anthurium amnicola.</title>
        <authorList>
            <person name="Suzuki J."/>
        </authorList>
    </citation>
    <scope>NUCLEOTIDE SEQUENCE</scope>
</reference>
<dbReference type="EMBL" id="GDJX01013447">
    <property type="protein sequence ID" value="JAT54489.1"/>
    <property type="molecule type" value="Transcribed_RNA"/>
</dbReference>
<keyword evidence="2" id="KW-0489">Methyltransferase</keyword>
<dbReference type="GO" id="GO:0032259">
    <property type="term" value="P:methylation"/>
    <property type="evidence" value="ECO:0007669"/>
    <property type="project" value="UniProtKB-KW"/>
</dbReference>
<gene>
    <name evidence="2" type="primary">MUL_4155</name>
    <name evidence="2" type="ORF">g.86740</name>
</gene>
<name>A0A1D1YIN0_9ARAE</name>
<sequence length="158" mass="17412">ADSGQPTPSALGFSPSLKSLRADASAPLRRCPLEPALPPRRRRPLPASSPSASIVEAPLSPQRSAGGRRRRGLGWRGERARPHPRDHRRPWHAARRRGGQAVAEHPAPCRVPSEKMFLVFQCCRCSNYFSPHGLRVLAAWMILLQLSSCAPINTFCLL</sequence>
<proteinExistence type="predicted"/>
<dbReference type="AlphaFoldDB" id="A0A1D1YIN0"/>
<evidence type="ECO:0000256" key="1">
    <source>
        <dbReference type="SAM" id="MobiDB-lite"/>
    </source>
</evidence>
<dbReference type="GO" id="GO:0008168">
    <property type="term" value="F:methyltransferase activity"/>
    <property type="evidence" value="ECO:0007669"/>
    <property type="project" value="UniProtKB-KW"/>
</dbReference>
<feature type="compositionally biased region" description="Basic residues" evidence="1">
    <location>
        <begin position="84"/>
        <end position="98"/>
    </location>
</feature>
<accession>A0A1D1YIN0</accession>
<feature type="region of interest" description="Disordered" evidence="1">
    <location>
        <begin position="1"/>
        <end position="99"/>
    </location>
</feature>
<protein>
    <submittedName>
        <fullName evidence="2">Putative tRNA/rRNA methyltransferase MUL_4155</fullName>
    </submittedName>
</protein>